<evidence type="ECO:0000313" key="2">
    <source>
        <dbReference type="Proteomes" id="UP000600918"/>
    </source>
</evidence>
<keyword evidence="2" id="KW-1185">Reference proteome</keyword>
<dbReference type="InterPro" id="IPR014807">
    <property type="entry name" value="Coa1"/>
</dbReference>
<dbReference type="Pfam" id="PF08695">
    <property type="entry name" value="Coa1"/>
    <property type="match status" value="1"/>
</dbReference>
<proteinExistence type="predicted"/>
<evidence type="ECO:0000313" key="1">
    <source>
        <dbReference type="EMBL" id="KAF7434604.1"/>
    </source>
</evidence>
<dbReference type="GO" id="GO:0033617">
    <property type="term" value="P:mitochondrial respiratory chain complex IV assembly"/>
    <property type="evidence" value="ECO:0007669"/>
    <property type="project" value="TreeGrafter"/>
</dbReference>
<comment type="caution">
    <text evidence="1">The sequence shown here is derived from an EMBL/GenBank/DDBJ whole genome shotgun (WGS) entry which is preliminary data.</text>
</comment>
<organism evidence="1 2">
    <name type="scientific">Vespula pensylvanica</name>
    <name type="common">Western yellow jacket</name>
    <name type="synonym">Wasp</name>
    <dbReference type="NCBI Taxonomy" id="30213"/>
    <lineage>
        <taxon>Eukaryota</taxon>
        <taxon>Metazoa</taxon>
        <taxon>Ecdysozoa</taxon>
        <taxon>Arthropoda</taxon>
        <taxon>Hexapoda</taxon>
        <taxon>Insecta</taxon>
        <taxon>Pterygota</taxon>
        <taxon>Neoptera</taxon>
        <taxon>Endopterygota</taxon>
        <taxon>Hymenoptera</taxon>
        <taxon>Apocrita</taxon>
        <taxon>Aculeata</taxon>
        <taxon>Vespoidea</taxon>
        <taxon>Vespidae</taxon>
        <taxon>Vespinae</taxon>
        <taxon>Vespula</taxon>
    </lineage>
</organism>
<dbReference type="GO" id="GO:0032981">
    <property type="term" value="P:mitochondrial respiratory chain complex I assembly"/>
    <property type="evidence" value="ECO:0007669"/>
    <property type="project" value="TreeGrafter"/>
</dbReference>
<dbReference type="PANTHER" id="PTHR47148:SF1">
    <property type="entry name" value="CYTOCHROME C OXIDASE ASSEMBLY FACTOR 1 HOMOLOG"/>
    <property type="match status" value="1"/>
</dbReference>
<sequence>MDLHMQQPPRGEIWVGITCDKLNSKSRLHNASTTGRMAFVLCPHLSLKSHRGMKSFKDSSMPYKGMISLQTLTKIASVTGFIVAGTGYAFRFKIQNDLRKTKLYKDGMQYLYNHPKAVDLLGSPIEEKRVNISDNEKNGTKENITWFTVPVIGSQKCGELRIEANIVNNAEKELVANIYKVELTIKEIPGKVFVIKDDSASITNIS</sequence>
<dbReference type="EMBL" id="JACSDY010000002">
    <property type="protein sequence ID" value="KAF7434604.1"/>
    <property type="molecule type" value="Genomic_DNA"/>
</dbReference>
<gene>
    <name evidence="1" type="ORF">H0235_002795</name>
</gene>
<protein>
    <submittedName>
        <fullName evidence="1">Uncharacterized protein</fullName>
    </submittedName>
</protein>
<reference evidence="1" key="1">
    <citation type="journal article" date="2020" name="G3 (Bethesda)">
        <title>High-Quality Assemblies for Three Invasive Social Wasps from the &lt;i&gt;Vespula&lt;/i&gt; Genus.</title>
        <authorList>
            <person name="Harrop T.W.R."/>
            <person name="Guhlin J."/>
            <person name="McLaughlin G.M."/>
            <person name="Permina E."/>
            <person name="Stockwell P."/>
            <person name="Gilligan J."/>
            <person name="Le Lec M.F."/>
            <person name="Gruber M.A.M."/>
            <person name="Quinn O."/>
            <person name="Lovegrove M."/>
            <person name="Duncan E.J."/>
            <person name="Remnant E.J."/>
            <person name="Van Eeckhoven J."/>
            <person name="Graham B."/>
            <person name="Knapp R.A."/>
            <person name="Langford K.W."/>
            <person name="Kronenberg Z."/>
            <person name="Press M.O."/>
            <person name="Eacker S.M."/>
            <person name="Wilson-Rankin E.E."/>
            <person name="Purcell J."/>
            <person name="Lester P.J."/>
            <person name="Dearden P.K."/>
        </authorList>
    </citation>
    <scope>NUCLEOTIDE SEQUENCE</scope>
    <source>
        <strain evidence="1">Volc-1</strain>
    </source>
</reference>
<dbReference type="PANTHER" id="PTHR47148">
    <property type="entry name" value="CYTOCHROME C OXIDASE ASSEMBLY FACTOR 1 HOMOLOG"/>
    <property type="match status" value="1"/>
</dbReference>
<dbReference type="AlphaFoldDB" id="A0A834UE43"/>
<name>A0A834UE43_VESPE</name>
<dbReference type="GO" id="GO:0005743">
    <property type="term" value="C:mitochondrial inner membrane"/>
    <property type="evidence" value="ECO:0007669"/>
    <property type="project" value="TreeGrafter"/>
</dbReference>
<dbReference type="Proteomes" id="UP000600918">
    <property type="component" value="Unassembled WGS sequence"/>
</dbReference>
<accession>A0A834UE43</accession>